<evidence type="ECO:0000256" key="6">
    <source>
        <dbReference type="SAM" id="Phobius"/>
    </source>
</evidence>
<evidence type="ECO:0000256" key="1">
    <source>
        <dbReference type="ARBA" id="ARBA00004651"/>
    </source>
</evidence>
<keyword evidence="2" id="KW-1003">Cell membrane</keyword>
<organism evidence="8 9">
    <name type="scientific">Dyella caseinilytica</name>
    <dbReference type="NCBI Taxonomy" id="1849581"/>
    <lineage>
        <taxon>Bacteria</taxon>
        <taxon>Pseudomonadati</taxon>
        <taxon>Pseudomonadota</taxon>
        <taxon>Gammaproteobacteria</taxon>
        <taxon>Lysobacterales</taxon>
        <taxon>Rhodanobacteraceae</taxon>
        <taxon>Dyella</taxon>
    </lineage>
</organism>
<comment type="subcellular location">
    <subcellularLocation>
        <location evidence="1">Cell membrane</location>
        <topology evidence="1">Multi-pass membrane protein</topology>
    </subcellularLocation>
</comment>
<evidence type="ECO:0000256" key="5">
    <source>
        <dbReference type="ARBA" id="ARBA00023136"/>
    </source>
</evidence>
<feature type="transmembrane region" description="Helical" evidence="6">
    <location>
        <begin position="113"/>
        <end position="132"/>
    </location>
</feature>
<evidence type="ECO:0000259" key="7">
    <source>
        <dbReference type="Pfam" id="PF05231"/>
    </source>
</evidence>
<reference evidence="8 9" key="1">
    <citation type="submission" date="2020-10" db="EMBL/GenBank/DDBJ databases">
        <title>Phylogeny of dyella-like bacteria.</title>
        <authorList>
            <person name="Fu J."/>
        </authorList>
    </citation>
    <scope>NUCLEOTIDE SEQUENCE [LARGE SCALE GENOMIC DNA]</scope>
    <source>
        <strain evidence="8 9">DHOB09</strain>
    </source>
</reference>
<evidence type="ECO:0000256" key="2">
    <source>
        <dbReference type="ARBA" id="ARBA00022475"/>
    </source>
</evidence>
<keyword evidence="4 6" id="KW-1133">Transmembrane helix</keyword>
<feature type="transmembrane region" description="Helical" evidence="6">
    <location>
        <begin position="196"/>
        <end position="217"/>
    </location>
</feature>
<proteinExistence type="predicted"/>
<gene>
    <name evidence="8" type="ORF">ISN74_18415</name>
</gene>
<feature type="domain" description="MASE1" evidence="7">
    <location>
        <begin position="41"/>
        <end position="286"/>
    </location>
</feature>
<accession>A0ABX7GSU0</accession>
<dbReference type="EMBL" id="CP064030">
    <property type="protein sequence ID" value="QRN53369.1"/>
    <property type="molecule type" value="Genomic_DNA"/>
</dbReference>
<sequence length="550" mass="61696">MGLAKELRSHWARHLAVIAGYMLIRTLFHPFTDGHMSLYAGLRLGALLLLPYRYWPAVVACDIFCLAQTTIECAGQLGTHWAMWNMLPGSITAQPIAWWCRERMGLFPNKRQVNFMALFVAIAGVSATWTLFNCITMLSATDPTQPLKLSATLVAAAFTGQYMGMLATIPWALMARVEWESKLPVRQRWQRISHHVFAADTLIMLAGTAIFLFLLSRNNHNDVRHIALRVVFVPMVWLLVKQDWRAVAVSGTPCILFLGALLDSIPNPTVAQAEGFIALCLTGLFALGTRITSQQQQKEHERRQAKRAILLAQQSMQLNETRMRKTAQALELAGSVLHLSHHQLLTRFRNMLPANEAMRYDRQATATQSQVSGLADSMHPSAWRQRGLPAALHETIARVLAEAGVAYRCDIKGATLSDLSPSMHTAIYRQACESVTYVNMQMVCSSVRVRLRVGITRQVHWAMLCVDGTVEPTHINDAVYDIGEREFLASKLGAYGLNLDAMRNHAYLFNGLIHERMTHKGMRISCLFVDEPMRHVQRPIVPTPANPWIA</sequence>
<keyword evidence="9" id="KW-1185">Reference proteome</keyword>
<evidence type="ECO:0000313" key="8">
    <source>
        <dbReference type="EMBL" id="QRN53369.1"/>
    </source>
</evidence>
<dbReference type="RefSeq" id="WP_188795185.1">
    <property type="nucleotide sequence ID" value="NZ_BMIZ01000001.1"/>
</dbReference>
<dbReference type="Pfam" id="PF05231">
    <property type="entry name" value="MASE1"/>
    <property type="match status" value="1"/>
</dbReference>
<dbReference type="InterPro" id="IPR007895">
    <property type="entry name" value="MASE1"/>
</dbReference>
<dbReference type="Proteomes" id="UP000663181">
    <property type="component" value="Chromosome"/>
</dbReference>
<evidence type="ECO:0000256" key="4">
    <source>
        <dbReference type="ARBA" id="ARBA00022989"/>
    </source>
</evidence>
<keyword evidence="5 6" id="KW-0472">Membrane</keyword>
<protein>
    <recommendedName>
        <fullName evidence="7">MASE1 domain-containing protein</fullName>
    </recommendedName>
</protein>
<evidence type="ECO:0000313" key="9">
    <source>
        <dbReference type="Proteomes" id="UP000663181"/>
    </source>
</evidence>
<feature type="transmembrane region" description="Helical" evidence="6">
    <location>
        <begin position="152"/>
        <end position="175"/>
    </location>
</feature>
<evidence type="ECO:0000256" key="3">
    <source>
        <dbReference type="ARBA" id="ARBA00022692"/>
    </source>
</evidence>
<keyword evidence="3 6" id="KW-0812">Transmembrane</keyword>
<name>A0ABX7GSU0_9GAMM</name>